<gene>
    <name evidence="1" type="ORF">LCGC14_2452940</name>
</gene>
<accession>A0A0F9BFM1</accession>
<name>A0A0F9BFM1_9ZZZZ</name>
<evidence type="ECO:0008006" key="2">
    <source>
        <dbReference type="Google" id="ProtNLM"/>
    </source>
</evidence>
<sequence>MGETMTDLKKCPFCGSEAKQEQSHGSFGGYGLEKIYCQGCSANAGSAADWNERVKL</sequence>
<dbReference type="AlphaFoldDB" id="A0A0F9BFM1"/>
<proteinExistence type="predicted"/>
<evidence type="ECO:0000313" key="1">
    <source>
        <dbReference type="EMBL" id="KKL20689.1"/>
    </source>
</evidence>
<comment type="caution">
    <text evidence="1">The sequence shown here is derived from an EMBL/GenBank/DDBJ whole genome shotgun (WGS) entry which is preliminary data.</text>
</comment>
<organism evidence="1">
    <name type="scientific">marine sediment metagenome</name>
    <dbReference type="NCBI Taxonomy" id="412755"/>
    <lineage>
        <taxon>unclassified sequences</taxon>
        <taxon>metagenomes</taxon>
        <taxon>ecological metagenomes</taxon>
    </lineage>
</organism>
<reference evidence="1" key="1">
    <citation type="journal article" date="2015" name="Nature">
        <title>Complex archaea that bridge the gap between prokaryotes and eukaryotes.</title>
        <authorList>
            <person name="Spang A."/>
            <person name="Saw J.H."/>
            <person name="Jorgensen S.L."/>
            <person name="Zaremba-Niedzwiedzka K."/>
            <person name="Martijn J."/>
            <person name="Lind A.E."/>
            <person name="van Eijk R."/>
            <person name="Schleper C."/>
            <person name="Guy L."/>
            <person name="Ettema T.J."/>
        </authorList>
    </citation>
    <scope>NUCLEOTIDE SEQUENCE</scope>
</reference>
<dbReference type="EMBL" id="LAZR01038002">
    <property type="protein sequence ID" value="KKL20689.1"/>
    <property type="molecule type" value="Genomic_DNA"/>
</dbReference>
<protein>
    <recommendedName>
        <fullName evidence="2">Restriction alleviation protein, Lar family</fullName>
    </recommendedName>
</protein>